<protein>
    <submittedName>
        <fullName evidence="2">Uncharacterized protein</fullName>
    </submittedName>
</protein>
<dbReference type="VEuPathDB" id="FungiDB:HpaG813009"/>
<accession>M4C1Q8</accession>
<dbReference type="AlphaFoldDB" id="M4C1Q8"/>
<organism evidence="2 3">
    <name type="scientific">Hyaloperonospora arabidopsidis (strain Emoy2)</name>
    <name type="common">Downy mildew agent</name>
    <name type="synonym">Peronospora arabidopsidis</name>
    <dbReference type="NCBI Taxonomy" id="559515"/>
    <lineage>
        <taxon>Eukaryota</taxon>
        <taxon>Sar</taxon>
        <taxon>Stramenopiles</taxon>
        <taxon>Oomycota</taxon>
        <taxon>Peronosporomycetes</taxon>
        <taxon>Peronosporales</taxon>
        <taxon>Peronosporaceae</taxon>
        <taxon>Hyaloperonospora</taxon>
    </lineage>
</organism>
<name>M4C1Q8_HYAAE</name>
<reference evidence="2" key="2">
    <citation type="submission" date="2015-06" db="UniProtKB">
        <authorList>
            <consortium name="EnsemblProtists"/>
        </authorList>
    </citation>
    <scope>IDENTIFICATION</scope>
    <source>
        <strain evidence="2">Emoy2</strain>
    </source>
</reference>
<sequence length="77" mass="8365">MADGWAGIMQRFYDMPVMTAAFLSDARRPVGVNDTAIIALCSTDDVSAVLKRMKRGKTSGPNEIGNSFYQDYSGPLS</sequence>
<dbReference type="Proteomes" id="UP000011713">
    <property type="component" value="Unassembled WGS sequence"/>
</dbReference>
<evidence type="ECO:0000313" key="2">
    <source>
        <dbReference type="EnsemblProtists" id="HpaP813009"/>
    </source>
</evidence>
<dbReference type="HOGENOM" id="CLU_2643298_0_0_1"/>
<feature type="region of interest" description="Disordered" evidence="1">
    <location>
        <begin position="57"/>
        <end position="77"/>
    </location>
</feature>
<dbReference type="EMBL" id="JH598103">
    <property type="status" value="NOT_ANNOTATED_CDS"/>
    <property type="molecule type" value="Genomic_DNA"/>
</dbReference>
<dbReference type="InParanoid" id="M4C1Q8"/>
<proteinExistence type="predicted"/>
<feature type="compositionally biased region" description="Polar residues" evidence="1">
    <location>
        <begin position="59"/>
        <end position="77"/>
    </location>
</feature>
<dbReference type="EnsemblProtists" id="HpaT813009">
    <property type="protein sequence ID" value="HpaP813009"/>
    <property type="gene ID" value="HpaG813009"/>
</dbReference>
<reference evidence="3" key="1">
    <citation type="journal article" date="2010" name="Science">
        <title>Signatures of adaptation to obligate biotrophy in the Hyaloperonospora arabidopsidis genome.</title>
        <authorList>
            <person name="Baxter L."/>
            <person name="Tripathy S."/>
            <person name="Ishaque N."/>
            <person name="Boot N."/>
            <person name="Cabral A."/>
            <person name="Kemen E."/>
            <person name="Thines M."/>
            <person name="Ah-Fong A."/>
            <person name="Anderson R."/>
            <person name="Badejoko W."/>
            <person name="Bittner-Eddy P."/>
            <person name="Boore J.L."/>
            <person name="Chibucos M.C."/>
            <person name="Coates M."/>
            <person name="Dehal P."/>
            <person name="Delehaunty K."/>
            <person name="Dong S."/>
            <person name="Downton P."/>
            <person name="Dumas B."/>
            <person name="Fabro G."/>
            <person name="Fronick C."/>
            <person name="Fuerstenberg S.I."/>
            <person name="Fulton L."/>
            <person name="Gaulin E."/>
            <person name="Govers F."/>
            <person name="Hughes L."/>
            <person name="Humphray S."/>
            <person name="Jiang R.H."/>
            <person name="Judelson H."/>
            <person name="Kamoun S."/>
            <person name="Kyung K."/>
            <person name="Meijer H."/>
            <person name="Minx P."/>
            <person name="Morris P."/>
            <person name="Nelson J."/>
            <person name="Phuntumart V."/>
            <person name="Qutob D."/>
            <person name="Rehmany A."/>
            <person name="Rougon-Cardoso A."/>
            <person name="Ryden P."/>
            <person name="Torto-Alalibo T."/>
            <person name="Studholme D."/>
            <person name="Wang Y."/>
            <person name="Win J."/>
            <person name="Wood J."/>
            <person name="Clifton S.W."/>
            <person name="Rogers J."/>
            <person name="Van den Ackerveken G."/>
            <person name="Jones J.D."/>
            <person name="McDowell J.M."/>
            <person name="Beynon J."/>
            <person name="Tyler B.M."/>
        </authorList>
    </citation>
    <scope>NUCLEOTIDE SEQUENCE [LARGE SCALE GENOMIC DNA]</scope>
    <source>
        <strain evidence="3">Emoy2</strain>
    </source>
</reference>
<evidence type="ECO:0000256" key="1">
    <source>
        <dbReference type="SAM" id="MobiDB-lite"/>
    </source>
</evidence>
<keyword evidence="3" id="KW-1185">Reference proteome</keyword>
<evidence type="ECO:0000313" key="3">
    <source>
        <dbReference type="Proteomes" id="UP000011713"/>
    </source>
</evidence>